<keyword evidence="2" id="KW-0732">Signal</keyword>
<name>A0A3L7E1S6_9GAMM</name>
<feature type="compositionally biased region" description="Acidic residues" evidence="1">
    <location>
        <begin position="39"/>
        <end position="49"/>
    </location>
</feature>
<gene>
    <name evidence="3" type="ORF">DWB85_02510</name>
</gene>
<dbReference type="EMBL" id="QRAN01000002">
    <property type="protein sequence ID" value="RLQ23446.1"/>
    <property type="molecule type" value="Genomic_DNA"/>
</dbReference>
<feature type="signal peptide" evidence="2">
    <location>
        <begin position="1"/>
        <end position="17"/>
    </location>
</feature>
<dbReference type="Proteomes" id="UP000265509">
    <property type="component" value="Unassembled WGS sequence"/>
</dbReference>
<organism evidence="3 4">
    <name type="scientific">Seongchinamella sediminis</name>
    <dbReference type="NCBI Taxonomy" id="2283635"/>
    <lineage>
        <taxon>Bacteria</taxon>
        <taxon>Pseudomonadati</taxon>
        <taxon>Pseudomonadota</taxon>
        <taxon>Gammaproteobacteria</taxon>
        <taxon>Cellvibrionales</taxon>
        <taxon>Halieaceae</taxon>
        <taxon>Seongchinamella</taxon>
    </lineage>
</organism>
<feature type="compositionally biased region" description="Polar residues" evidence="1">
    <location>
        <begin position="17"/>
        <end position="26"/>
    </location>
</feature>
<accession>A0A3L7E1S6</accession>
<evidence type="ECO:0000256" key="2">
    <source>
        <dbReference type="SAM" id="SignalP"/>
    </source>
</evidence>
<evidence type="ECO:0000313" key="3">
    <source>
        <dbReference type="EMBL" id="RLQ23446.1"/>
    </source>
</evidence>
<proteinExistence type="predicted"/>
<evidence type="ECO:0000313" key="4">
    <source>
        <dbReference type="Proteomes" id="UP000265509"/>
    </source>
</evidence>
<feature type="region of interest" description="Disordered" evidence="1">
    <location>
        <begin position="17"/>
        <end position="58"/>
    </location>
</feature>
<keyword evidence="4" id="KW-1185">Reference proteome</keyword>
<sequence>MKQFLLALFVVSLSACGGSSSDNVSPGQVVVEVPGGGGGDDDDDVDGDGDSNGGGGGDFVRSAIPVALESAITPSGETANDGREIYDIDVTALPGGKLDPEGLLLGNDVIFRIKGGALSVSNG</sequence>
<protein>
    <submittedName>
        <fullName evidence="3">Uncharacterized protein</fullName>
    </submittedName>
</protein>
<feature type="chain" id="PRO_5018073787" evidence="2">
    <location>
        <begin position="18"/>
        <end position="123"/>
    </location>
</feature>
<evidence type="ECO:0000256" key="1">
    <source>
        <dbReference type="SAM" id="MobiDB-lite"/>
    </source>
</evidence>
<reference evidence="3 4" key="1">
    <citation type="submission" date="2018-07" db="EMBL/GenBank/DDBJ databases">
        <title>Halioglobus sp. genome submission.</title>
        <authorList>
            <person name="Ye M.-Q."/>
            <person name="Du Z.-J."/>
        </authorList>
    </citation>
    <scope>NUCLEOTIDE SEQUENCE [LARGE SCALE GENOMIC DNA]</scope>
    <source>
        <strain evidence="3 4">U0301</strain>
    </source>
</reference>
<dbReference type="PROSITE" id="PS51257">
    <property type="entry name" value="PROKAR_LIPOPROTEIN"/>
    <property type="match status" value="1"/>
</dbReference>
<comment type="caution">
    <text evidence="3">The sequence shown here is derived from an EMBL/GenBank/DDBJ whole genome shotgun (WGS) entry which is preliminary data.</text>
</comment>
<dbReference type="AlphaFoldDB" id="A0A3L7E1S6"/>